<protein>
    <recommendedName>
        <fullName evidence="10">Plasma membrane fusion protein PRM1</fullName>
    </recommendedName>
</protein>
<feature type="region of interest" description="Disordered" evidence="11">
    <location>
        <begin position="1"/>
        <end position="39"/>
    </location>
</feature>
<evidence type="ECO:0000256" key="7">
    <source>
        <dbReference type="ARBA" id="ARBA00022989"/>
    </source>
</evidence>
<keyword evidence="9" id="KW-0325">Glycoprotein</keyword>
<evidence type="ECO:0000256" key="5">
    <source>
        <dbReference type="ARBA" id="ARBA00022692"/>
    </source>
</evidence>
<keyword evidence="13" id="KW-1185">Reference proteome</keyword>
<proteinExistence type="inferred from homology"/>
<comment type="subcellular location">
    <subcellularLocation>
        <location evidence="3">Cell envelope</location>
    </subcellularLocation>
    <subcellularLocation>
        <location evidence="10">Cell membrane</location>
        <topology evidence="10">Multi-pass membrane protein</topology>
    </subcellularLocation>
    <subcellularLocation>
        <location evidence="2">Endomembrane system</location>
        <topology evidence="2">Multi-pass membrane protein</topology>
    </subcellularLocation>
</comment>
<gene>
    <name evidence="12" type="ORF">BASA50_002912</name>
</gene>
<feature type="transmembrane region" description="Helical" evidence="10">
    <location>
        <begin position="81"/>
        <end position="103"/>
    </location>
</feature>
<feature type="transmembrane region" description="Helical" evidence="10">
    <location>
        <begin position="471"/>
        <end position="493"/>
    </location>
</feature>
<keyword evidence="8 10" id="KW-0472">Membrane</keyword>
<evidence type="ECO:0000256" key="9">
    <source>
        <dbReference type="ARBA" id="ARBA00023180"/>
    </source>
</evidence>
<evidence type="ECO:0000256" key="6">
    <source>
        <dbReference type="ARBA" id="ARBA00022971"/>
    </source>
</evidence>
<feature type="transmembrane region" description="Helical" evidence="10">
    <location>
        <begin position="691"/>
        <end position="715"/>
    </location>
</feature>
<sequence>MQKPSFGWKNSPHLSKLGKPEPANHRQYPRNEPDNDEWSKKEEIIAKVLQYRNQHVIDHPPPRHTHLMPYLGRTAKLSRSYANHIVLALALVLCTLIILSNGISRDTGTAKNLLVQACTGLETATNSLALAPRFTAITFNRVITAMISDSLNQAARLAGAILSLVKQLILYMLFRYQRVMLCVLQLGILSATNAVSTHAQQITEFLNTQLHDISGTLAAGLNGITTQIQSIDSAIDKIPKLPFGGGISIPHIDSSGLSSASDKLNALKLPSSFQQTLQGLSSSVPTLDDIEAKISAALSRPFDDLSGRVATALRGIKVSNTGVLPVMEPIQPIRFCYGDSFNLHWIDRVAEALTVALWYGCLFIMIGILCVIIANVIWTLWEHSLHEQNVLRLQTMLSTSSGLKGNDVDWSLIGTERDPTLRSNPDKFVLRSLITAVQFPVLAALFGWICRCMSRKHQLYPLTTAQIRIMWTMLYVAHPFSLMCIVFGATGLVVVRFQIYLVGLIIRYIVPLLGHEVIQALDSVITRIAGSIDAVVGPYITEVNTDINNVETQINSVLVGWANDTLRETEAGIDTVMAGFNEALHTVFGAVPGVQSAVVAFTTCVIGNHSAFIHNIQSTFTNGVLVTLPRANASDFAMDTPKLMMAMKLTSQAMNLSTDASGSVPSVLFFEQLTWMQTEYEKTLWLQMLPFWVALGFGVSLIVIAILTIVTDIIYGRFVPPNEQ</sequence>
<dbReference type="InterPro" id="IPR026777">
    <property type="entry name" value="PRM1"/>
</dbReference>
<dbReference type="PANTHER" id="PTHR31030:SF1">
    <property type="entry name" value="PLASMA MEMBRANE FUSION PROTEIN PRM1"/>
    <property type="match status" value="1"/>
</dbReference>
<feature type="transmembrane region" description="Helical" evidence="10">
    <location>
        <begin position="428"/>
        <end position="450"/>
    </location>
</feature>
<keyword evidence="5 10" id="KW-0812">Transmembrane</keyword>
<feature type="transmembrane region" description="Helical" evidence="10">
    <location>
        <begin position="154"/>
        <end position="174"/>
    </location>
</feature>
<name>A0ABQ8FJW7_9FUNG</name>
<evidence type="ECO:0000313" key="13">
    <source>
        <dbReference type="Proteomes" id="UP001648503"/>
    </source>
</evidence>
<evidence type="ECO:0000256" key="3">
    <source>
        <dbReference type="ARBA" id="ARBA00004196"/>
    </source>
</evidence>
<evidence type="ECO:0000256" key="2">
    <source>
        <dbReference type="ARBA" id="ARBA00004127"/>
    </source>
</evidence>
<dbReference type="PANTHER" id="PTHR31030">
    <property type="entry name" value="PLASMA MEMBRANE FUSION PROTEIN PRM1"/>
    <property type="match status" value="1"/>
</dbReference>
<dbReference type="Proteomes" id="UP001648503">
    <property type="component" value="Unassembled WGS sequence"/>
</dbReference>
<reference evidence="12 13" key="1">
    <citation type="submission" date="2021-02" db="EMBL/GenBank/DDBJ databases">
        <title>Variation within the Batrachochytrium salamandrivorans European outbreak.</title>
        <authorList>
            <person name="Kelly M."/>
            <person name="Pasmans F."/>
            <person name="Shea T.P."/>
            <person name="Munoz J.F."/>
            <person name="Carranza S."/>
            <person name="Cuomo C.A."/>
            <person name="Martel A."/>
        </authorList>
    </citation>
    <scope>NUCLEOTIDE SEQUENCE [LARGE SCALE GENOMIC DNA]</scope>
    <source>
        <strain evidence="12 13">AMFP18/2</strain>
    </source>
</reference>
<feature type="compositionally biased region" description="Basic and acidic residues" evidence="11">
    <location>
        <begin position="18"/>
        <end position="39"/>
    </location>
</feature>
<keyword evidence="10" id="KW-1003">Cell membrane</keyword>
<keyword evidence="7 10" id="KW-1133">Transmembrane helix</keyword>
<evidence type="ECO:0000256" key="11">
    <source>
        <dbReference type="SAM" id="MobiDB-lite"/>
    </source>
</evidence>
<feature type="transmembrane region" description="Helical" evidence="10">
    <location>
        <begin position="356"/>
        <end position="381"/>
    </location>
</feature>
<dbReference type="EMBL" id="JAFCIX010000063">
    <property type="protein sequence ID" value="KAH6599570.1"/>
    <property type="molecule type" value="Genomic_DNA"/>
</dbReference>
<comment type="caution">
    <text evidence="12">The sequence shown here is derived from an EMBL/GenBank/DDBJ whole genome shotgun (WGS) entry which is preliminary data.</text>
</comment>
<comment type="similarity">
    <text evidence="4 10">Belongs to the PRM1 family.</text>
</comment>
<keyword evidence="6 10" id="KW-0184">Conjugation</keyword>
<comment type="caution">
    <text evidence="10">Lacks conserved residue(s) required for the propagation of feature annotation.</text>
</comment>
<evidence type="ECO:0000256" key="4">
    <source>
        <dbReference type="ARBA" id="ARBA00010780"/>
    </source>
</evidence>
<evidence type="ECO:0000313" key="12">
    <source>
        <dbReference type="EMBL" id="KAH6599570.1"/>
    </source>
</evidence>
<evidence type="ECO:0000256" key="8">
    <source>
        <dbReference type="ARBA" id="ARBA00023136"/>
    </source>
</evidence>
<evidence type="ECO:0000256" key="1">
    <source>
        <dbReference type="ARBA" id="ARBA00002512"/>
    </source>
</evidence>
<organism evidence="12 13">
    <name type="scientific">Batrachochytrium salamandrivorans</name>
    <dbReference type="NCBI Taxonomy" id="1357716"/>
    <lineage>
        <taxon>Eukaryota</taxon>
        <taxon>Fungi</taxon>
        <taxon>Fungi incertae sedis</taxon>
        <taxon>Chytridiomycota</taxon>
        <taxon>Chytridiomycota incertae sedis</taxon>
        <taxon>Chytridiomycetes</taxon>
        <taxon>Rhizophydiales</taxon>
        <taxon>Rhizophydiales incertae sedis</taxon>
        <taxon>Batrachochytrium</taxon>
    </lineage>
</organism>
<accession>A0ABQ8FJW7</accession>
<evidence type="ECO:0000256" key="10">
    <source>
        <dbReference type="RuleBase" id="RU366035"/>
    </source>
</evidence>
<comment type="function">
    <text evidence="1 10">Involved in cell fusion during mating by stabilizing the plasma membrane fusion event.</text>
</comment>